<comment type="caution">
    <text evidence="2">The sequence shown here is derived from an EMBL/GenBank/DDBJ whole genome shotgun (WGS) entry which is preliminary data.</text>
</comment>
<feature type="compositionally biased region" description="Polar residues" evidence="1">
    <location>
        <begin position="72"/>
        <end position="81"/>
    </location>
</feature>
<sequence>MTTTLESDKAEKHASPMPTSQAPRPPYPPQNHQQGAAVETTKSKKHTRTITTSQASQPPCTSPRNHQRRLTQESQDSSQLSAKPALKPSQLWMTLGKNMPIPDERMVDAALPRWTSSTAR</sequence>
<keyword evidence="3" id="KW-1185">Reference proteome</keyword>
<gene>
    <name evidence="2" type="ORF">BP5553_09261</name>
</gene>
<dbReference type="EMBL" id="NPIC01000011">
    <property type="protein sequence ID" value="RDL31859.1"/>
    <property type="molecule type" value="Genomic_DNA"/>
</dbReference>
<protein>
    <submittedName>
        <fullName evidence="2">Uncharacterized protein</fullName>
    </submittedName>
</protein>
<dbReference type="AlphaFoldDB" id="A0A370TC75"/>
<feature type="compositionally biased region" description="Polar residues" evidence="1">
    <location>
        <begin position="49"/>
        <end position="64"/>
    </location>
</feature>
<dbReference type="RefSeq" id="XP_031865791.1">
    <property type="nucleotide sequence ID" value="XM_032017884.1"/>
</dbReference>
<organism evidence="2 3">
    <name type="scientific">Venustampulla echinocandica</name>
    <dbReference type="NCBI Taxonomy" id="2656787"/>
    <lineage>
        <taxon>Eukaryota</taxon>
        <taxon>Fungi</taxon>
        <taxon>Dikarya</taxon>
        <taxon>Ascomycota</taxon>
        <taxon>Pezizomycotina</taxon>
        <taxon>Leotiomycetes</taxon>
        <taxon>Helotiales</taxon>
        <taxon>Pleuroascaceae</taxon>
        <taxon>Venustampulla</taxon>
    </lineage>
</organism>
<name>A0A370TC75_9HELO</name>
<reference evidence="2 3" key="1">
    <citation type="journal article" date="2018" name="IMA Fungus">
        <title>IMA Genome-F 9: Draft genome sequence of Annulohypoxylon stygium, Aspergillus mulundensis, Berkeleyomyces basicola (syn. Thielaviopsis basicola), Ceratocystis smalleyi, two Cercospora beticola strains, Coleophoma cylindrospora, Fusarium fracticaudum, Phialophora cf. hyalina, and Morchella septimelata.</title>
        <authorList>
            <person name="Wingfield B.D."/>
            <person name="Bills G.F."/>
            <person name="Dong Y."/>
            <person name="Huang W."/>
            <person name="Nel W.J."/>
            <person name="Swalarsk-Parry B.S."/>
            <person name="Vaghefi N."/>
            <person name="Wilken P.M."/>
            <person name="An Z."/>
            <person name="de Beer Z.W."/>
            <person name="De Vos L."/>
            <person name="Chen L."/>
            <person name="Duong T.A."/>
            <person name="Gao Y."/>
            <person name="Hammerbacher A."/>
            <person name="Kikkert J.R."/>
            <person name="Li Y."/>
            <person name="Li H."/>
            <person name="Li K."/>
            <person name="Li Q."/>
            <person name="Liu X."/>
            <person name="Ma X."/>
            <person name="Naidoo K."/>
            <person name="Pethybridge S.J."/>
            <person name="Sun J."/>
            <person name="Steenkamp E.T."/>
            <person name="van der Nest M.A."/>
            <person name="van Wyk S."/>
            <person name="Wingfield M.J."/>
            <person name="Xiong C."/>
            <person name="Yue Q."/>
            <person name="Zhang X."/>
        </authorList>
    </citation>
    <scope>NUCLEOTIDE SEQUENCE [LARGE SCALE GENOMIC DNA]</scope>
    <source>
        <strain evidence="2 3">BP 5553</strain>
    </source>
</reference>
<accession>A0A370TC75</accession>
<dbReference type="Proteomes" id="UP000254866">
    <property type="component" value="Unassembled WGS sequence"/>
</dbReference>
<feature type="region of interest" description="Disordered" evidence="1">
    <location>
        <begin position="1"/>
        <end position="120"/>
    </location>
</feature>
<proteinExistence type="predicted"/>
<evidence type="ECO:0000313" key="2">
    <source>
        <dbReference type="EMBL" id="RDL31859.1"/>
    </source>
</evidence>
<feature type="compositionally biased region" description="Basic and acidic residues" evidence="1">
    <location>
        <begin position="1"/>
        <end position="14"/>
    </location>
</feature>
<evidence type="ECO:0000256" key="1">
    <source>
        <dbReference type="SAM" id="MobiDB-lite"/>
    </source>
</evidence>
<dbReference type="GeneID" id="43602110"/>
<evidence type="ECO:0000313" key="3">
    <source>
        <dbReference type="Proteomes" id="UP000254866"/>
    </source>
</evidence>